<proteinExistence type="predicted"/>
<reference evidence="1 2" key="1">
    <citation type="submission" date="2019-07" db="EMBL/GenBank/DDBJ databases">
        <title>Whole genome shotgun sequence of Methylobacterium gnaphalii NBRC 107716.</title>
        <authorList>
            <person name="Hosoyama A."/>
            <person name="Uohara A."/>
            <person name="Ohji S."/>
            <person name="Ichikawa N."/>
        </authorList>
    </citation>
    <scope>NUCLEOTIDE SEQUENCE [LARGE SCALE GENOMIC DNA]</scope>
    <source>
        <strain evidence="1 2">NBRC 107716</strain>
    </source>
</reference>
<accession>A0A512JPD0</accession>
<evidence type="ECO:0000313" key="2">
    <source>
        <dbReference type="Proteomes" id="UP000321750"/>
    </source>
</evidence>
<protein>
    <submittedName>
        <fullName evidence="1">Uncharacterized protein</fullName>
    </submittedName>
</protein>
<dbReference type="Proteomes" id="UP000321750">
    <property type="component" value="Unassembled WGS sequence"/>
</dbReference>
<organism evidence="1 2">
    <name type="scientific">Methylobacterium gnaphalii</name>
    <dbReference type="NCBI Taxonomy" id="1010610"/>
    <lineage>
        <taxon>Bacteria</taxon>
        <taxon>Pseudomonadati</taxon>
        <taxon>Pseudomonadota</taxon>
        <taxon>Alphaproteobacteria</taxon>
        <taxon>Hyphomicrobiales</taxon>
        <taxon>Methylobacteriaceae</taxon>
        <taxon>Methylobacterium</taxon>
    </lineage>
</organism>
<dbReference type="AlphaFoldDB" id="A0A512JPD0"/>
<dbReference type="EMBL" id="BJZV01000023">
    <property type="protein sequence ID" value="GEP11799.1"/>
    <property type="molecule type" value="Genomic_DNA"/>
</dbReference>
<keyword evidence="2" id="KW-1185">Reference proteome</keyword>
<name>A0A512JPD0_9HYPH</name>
<evidence type="ECO:0000313" key="1">
    <source>
        <dbReference type="EMBL" id="GEP11799.1"/>
    </source>
</evidence>
<sequence length="138" mass="14708">MTRRLLGALAARLSPFRMFGPRFDLAAPPRGRGACPLDAAAAASAVATWPAASPRALIRLGLLALVVESAAESLQVSIDGIDRIEAMPRPNGKSHGLEWARDDMALRRDQLRQGAALLRRLAPHEAAVRDLLAGEVVS</sequence>
<comment type="caution">
    <text evidence="1">The sequence shown here is derived from an EMBL/GenBank/DDBJ whole genome shotgun (WGS) entry which is preliminary data.</text>
</comment>
<dbReference type="RefSeq" id="WP_147048211.1">
    <property type="nucleotide sequence ID" value="NZ_BJZV01000023.1"/>
</dbReference>
<gene>
    <name evidence="1" type="ORF">MGN01_36440</name>
</gene>